<accession>A0ACC4D4J3</accession>
<keyword evidence="2" id="KW-1185">Reference proteome</keyword>
<name>A0ACC4D4J3_POPAL</name>
<evidence type="ECO:0000313" key="1">
    <source>
        <dbReference type="EMBL" id="KAL3612199.1"/>
    </source>
</evidence>
<dbReference type="EMBL" id="RCHU02000001">
    <property type="protein sequence ID" value="KAL3612199.1"/>
    <property type="molecule type" value="Genomic_DNA"/>
</dbReference>
<comment type="caution">
    <text evidence="1">The sequence shown here is derived from an EMBL/GenBank/DDBJ whole genome shotgun (WGS) entry which is preliminary data.</text>
</comment>
<reference evidence="1 2" key="1">
    <citation type="journal article" date="2024" name="Plant Biotechnol. J.">
        <title>Genome and CRISPR/Cas9 system of a widespread forest tree (Populus alba) in the world.</title>
        <authorList>
            <person name="Liu Y.J."/>
            <person name="Jiang P.F."/>
            <person name="Han X.M."/>
            <person name="Li X.Y."/>
            <person name="Wang H.M."/>
            <person name="Wang Y.J."/>
            <person name="Wang X.X."/>
            <person name="Zeng Q.Y."/>
        </authorList>
    </citation>
    <scope>NUCLEOTIDE SEQUENCE [LARGE SCALE GENOMIC DNA]</scope>
    <source>
        <strain evidence="2">cv. PAL-ZL1</strain>
    </source>
</reference>
<organism evidence="1 2">
    <name type="scientific">Populus alba</name>
    <name type="common">White poplar</name>
    <dbReference type="NCBI Taxonomy" id="43335"/>
    <lineage>
        <taxon>Eukaryota</taxon>
        <taxon>Viridiplantae</taxon>
        <taxon>Streptophyta</taxon>
        <taxon>Embryophyta</taxon>
        <taxon>Tracheophyta</taxon>
        <taxon>Spermatophyta</taxon>
        <taxon>Magnoliopsida</taxon>
        <taxon>eudicotyledons</taxon>
        <taxon>Gunneridae</taxon>
        <taxon>Pentapetalae</taxon>
        <taxon>rosids</taxon>
        <taxon>fabids</taxon>
        <taxon>Malpighiales</taxon>
        <taxon>Salicaceae</taxon>
        <taxon>Saliceae</taxon>
        <taxon>Populus</taxon>
    </lineage>
</organism>
<sequence>MQKQEKVSKDVLTDCTTCTLYPYPCQPLAPPPPPPVPDYPSYGTPPPPLAGYVSSPSQANCPPVPVQCCQHPPSLCLCFIILKEHRHIYSLAQIHLPPLASMFCRWVDGPFSSKSDG</sequence>
<evidence type="ECO:0000313" key="2">
    <source>
        <dbReference type="Proteomes" id="UP000309997"/>
    </source>
</evidence>
<proteinExistence type="predicted"/>
<gene>
    <name evidence="1" type="ORF">D5086_003219</name>
</gene>
<protein>
    <submittedName>
        <fullName evidence="1">Uncharacterized protein</fullName>
    </submittedName>
</protein>
<dbReference type="Proteomes" id="UP000309997">
    <property type="component" value="Unassembled WGS sequence"/>
</dbReference>